<feature type="compositionally biased region" description="Basic and acidic residues" evidence="1">
    <location>
        <begin position="251"/>
        <end position="274"/>
    </location>
</feature>
<feature type="transmembrane region" description="Helical" evidence="2">
    <location>
        <begin position="325"/>
        <end position="344"/>
    </location>
</feature>
<dbReference type="EMBL" id="CP092620">
    <property type="protein sequence ID" value="UMM12142.1"/>
    <property type="molecule type" value="Genomic_DNA"/>
</dbReference>
<sequence length="353" mass="39871">MSLQSEQLQDVINYLCLAATASITGVVISIGCTAGHREMIRNRGKSKKAKRSKNRSDNRERSSSKSKKQLRKKKTSSKDVKKKEAGMSKMRADALRRMETKPLVSPNVQSDRFKCSEDGCRKGQCSKDALHCQKVRRTSSQRSVNETREKRDASGKKNVKEEKSSSQKNKIEKSGKSGKSDIPVKSIYIETGKSSYGELSKHSKPADAKSMYVSVPPTADKKKSKKSIKQSRIETSEVKKKISQDSVKPVKHVDKSTMKLSEKNQRVEKKHTETVKNSAKSTKKVENKENRDLKIPKESTKSTKKAEKVEKSNLGKLTRRIENRWSVMLLFFISIVASFPLQTFELTFHPNES</sequence>
<dbReference type="AlphaFoldDB" id="A0AAE9E3S0"/>
<feature type="compositionally biased region" description="Basic and acidic residues" evidence="1">
    <location>
        <begin position="76"/>
        <end position="100"/>
    </location>
</feature>
<evidence type="ECO:0000256" key="1">
    <source>
        <dbReference type="SAM" id="MobiDB-lite"/>
    </source>
</evidence>
<feature type="compositionally biased region" description="Basic and acidic residues" evidence="1">
    <location>
        <begin position="54"/>
        <end position="63"/>
    </location>
</feature>
<keyword evidence="2" id="KW-1133">Transmembrane helix</keyword>
<feature type="region of interest" description="Disordered" evidence="1">
    <location>
        <begin position="133"/>
        <end position="308"/>
    </location>
</feature>
<evidence type="ECO:0000313" key="4">
    <source>
        <dbReference type="Proteomes" id="UP000829354"/>
    </source>
</evidence>
<dbReference type="Proteomes" id="UP000829354">
    <property type="component" value="Chromosome I"/>
</dbReference>
<organism evidence="3 4">
    <name type="scientific">Caenorhabditis briggsae</name>
    <dbReference type="NCBI Taxonomy" id="6238"/>
    <lineage>
        <taxon>Eukaryota</taxon>
        <taxon>Metazoa</taxon>
        <taxon>Ecdysozoa</taxon>
        <taxon>Nematoda</taxon>
        <taxon>Chromadorea</taxon>
        <taxon>Rhabditida</taxon>
        <taxon>Rhabditina</taxon>
        <taxon>Rhabditomorpha</taxon>
        <taxon>Rhabditoidea</taxon>
        <taxon>Rhabditidae</taxon>
        <taxon>Peloderinae</taxon>
        <taxon>Caenorhabditis</taxon>
    </lineage>
</organism>
<keyword evidence="4" id="KW-1185">Reference proteome</keyword>
<feature type="compositionally biased region" description="Basic and acidic residues" evidence="1">
    <location>
        <begin position="283"/>
        <end position="308"/>
    </location>
</feature>
<reference evidence="3 4" key="1">
    <citation type="submission" date="2022-04" db="EMBL/GenBank/DDBJ databases">
        <title>Chromosome-level reference genomes for two strains of Caenorhabditis briggsae: an improved platform for comparative genomics.</title>
        <authorList>
            <person name="Stevens L."/>
            <person name="Andersen E."/>
        </authorList>
    </citation>
    <scope>NUCLEOTIDE SEQUENCE [LARGE SCALE GENOMIC DNA]</scope>
    <source>
        <strain evidence="3">VX34</strain>
        <tissue evidence="3">Whole-organism</tissue>
    </source>
</reference>
<keyword evidence="2" id="KW-0472">Membrane</keyword>
<feature type="compositionally biased region" description="Basic and acidic residues" evidence="1">
    <location>
        <begin position="145"/>
        <end position="179"/>
    </location>
</feature>
<feature type="region of interest" description="Disordered" evidence="1">
    <location>
        <begin position="39"/>
        <end position="105"/>
    </location>
</feature>
<evidence type="ECO:0000313" key="3">
    <source>
        <dbReference type="EMBL" id="UMM12142.1"/>
    </source>
</evidence>
<protein>
    <submittedName>
        <fullName evidence="3">Uncharacterized protein</fullName>
    </submittedName>
</protein>
<evidence type="ECO:0000256" key="2">
    <source>
        <dbReference type="SAM" id="Phobius"/>
    </source>
</evidence>
<gene>
    <name evidence="3" type="ORF">L5515_001073</name>
</gene>
<feature type="compositionally biased region" description="Basic residues" evidence="1">
    <location>
        <begin position="42"/>
        <end position="53"/>
    </location>
</feature>
<feature type="compositionally biased region" description="Basic and acidic residues" evidence="1">
    <location>
        <begin position="231"/>
        <end position="243"/>
    </location>
</feature>
<accession>A0AAE9E3S0</accession>
<name>A0AAE9E3S0_CAEBR</name>
<keyword evidence="2" id="KW-0812">Transmembrane</keyword>
<proteinExistence type="predicted"/>
<feature type="transmembrane region" description="Helical" evidence="2">
    <location>
        <begin position="12"/>
        <end position="35"/>
    </location>
</feature>
<feature type="compositionally biased region" description="Basic residues" evidence="1">
    <location>
        <begin position="64"/>
        <end position="75"/>
    </location>
</feature>